<sequence length="393" mass="41160">MTSIPQPLRSGIIGTGFMGSVHAAAVRAAGGTVTRVASRSQAGAVQALARLGGAAAAESPKALIESDDVDVVHICTPNATHAELAKLAIAAGKAVICEKPLATTAKDAAGLHTEANRAGVVNAVPFVYRFYPAVREARARVQAGEAGPLWLLHGSYLQDWLADAGTSNWRVDPALGGGSRAFGDIGVHWCDLMEFVTGHRIERLVAQTARAFKDRPQTGRDAPRTTATVGTEDGATVMFETSQGAVGSLLVSQVSPGRKNRLWFSFEGPDATFSFNQEKPDSLWVGGNTFSRTISSGSDSLSTVQGKRYAFLPSGHPQGYQDSFNAFVADVYAAVRGDAPDGLPDFRDGLRAALITEAVLESAATGRWVDVPGTDHETSPSGASGAAILERNS</sequence>
<gene>
    <name evidence="6" type="ORF">GCM10009825_11830</name>
</gene>
<keyword evidence="2" id="KW-0520">NAD</keyword>
<dbReference type="EMBL" id="BAAAQB010000013">
    <property type="protein sequence ID" value="GAA2130686.1"/>
    <property type="molecule type" value="Genomic_DNA"/>
</dbReference>
<feature type="domain" description="GFO/IDH/MocA-like oxidoreductase" evidence="5">
    <location>
        <begin position="134"/>
        <end position="266"/>
    </location>
</feature>
<dbReference type="Gene3D" id="3.30.360.10">
    <property type="entry name" value="Dihydrodipicolinate Reductase, domain 2"/>
    <property type="match status" value="1"/>
</dbReference>
<protein>
    <submittedName>
        <fullName evidence="6">Gfo/Idh/MocA family oxidoreductase</fullName>
    </submittedName>
</protein>
<feature type="domain" description="Gfo/Idh/MocA-like oxidoreductase N-terminal" evidence="4">
    <location>
        <begin position="9"/>
        <end position="124"/>
    </location>
</feature>
<proteinExistence type="predicted"/>
<evidence type="ECO:0000313" key="7">
    <source>
        <dbReference type="Proteomes" id="UP001500102"/>
    </source>
</evidence>
<keyword evidence="7" id="KW-1185">Reference proteome</keyword>
<evidence type="ECO:0000256" key="3">
    <source>
        <dbReference type="SAM" id="MobiDB-lite"/>
    </source>
</evidence>
<organism evidence="6 7">
    <name type="scientific">Arthrobacter humicola</name>
    <dbReference type="NCBI Taxonomy" id="409291"/>
    <lineage>
        <taxon>Bacteria</taxon>
        <taxon>Bacillati</taxon>
        <taxon>Actinomycetota</taxon>
        <taxon>Actinomycetes</taxon>
        <taxon>Micrococcales</taxon>
        <taxon>Micrococcaceae</taxon>
        <taxon>Arthrobacter</taxon>
    </lineage>
</organism>
<dbReference type="Proteomes" id="UP001500102">
    <property type="component" value="Unassembled WGS sequence"/>
</dbReference>
<dbReference type="RefSeq" id="WP_344363211.1">
    <property type="nucleotide sequence ID" value="NZ_BAAAQB010000013.1"/>
</dbReference>
<dbReference type="InterPro" id="IPR050463">
    <property type="entry name" value="Gfo/Idh/MocA_oxidrdct_glycsds"/>
</dbReference>
<dbReference type="SUPFAM" id="SSF55347">
    <property type="entry name" value="Glyceraldehyde-3-phosphate dehydrogenase-like, C-terminal domain"/>
    <property type="match status" value="1"/>
</dbReference>
<dbReference type="Pfam" id="PF22725">
    <property type="entry name" value="GFO_IDH_MocA_C3"/>
    <property type="match status" value="1"/>
</dbReference>
<reference evidence="6 7" key="1">
    <citation type="journal article" date="2019" name="Int. J. Syst. Evol. Microbiol.">
        <title>The Global Catalogue of Microorganisms (GCM) 10K type strain sequencing project: providing services to taxonomists for standard genome sequencing and annotation.</title>
        <authorList>
            <consortium name="The Broad Institute Genomics Platform"/>
            <consortium name="The Broad Institute Genome Sequencing Center for Infectious Disease"/>
            <person name="Wu L."/>
            <person name="Ma J."/>
        </authorList>
    </citation>
    <scope>NUCLEOTIDE SEQUENCE [LARGE SCALE GENOMIC DNA]</scope>
    <source>
        <strain evidence="6 7">JCM 15921</strain>
    </source>
</reference>
<dbReference type="InterPro" id="IPR036291">
    <property type="entry name" value="NAD(P)-bd_dom_sf"/>
</dbReference>
<evidence type="ECO:0000256" key="2">
    <source>
        <dbReference type="ARBA" id="ARBA00023027"/>
    </source>
</evidence>
<evidence type="ECO:0000259" key="5">
    <source>
        <dbReference type="Pfam" id="PF22725"/>
    </source>
</evidence>
<dbReference type="InterPro" id="IPR000683">
    <property type="entry name" value="Gfo/Idh/MocA-like_OxRdtase_N"/>
</dbReference>
<dbReference type="SUPFAM" id="SSF51735">
    <property type="entry name" value="NAD(P)-binding Rossmann-fold domains"/>
    <property type="match status" value="1"/>
</dbReference>
<dbReference type="Gene3D" id="3.40.50.720">
    <property type="entry name" value="NAD(P)-binding Rossmann-like Domain"/>
    <property type="match status" value="1"/>
</dbReference>
<feature type="region of interest" description="Disordered" evidence="3">
    <location>
        <begin position="370"/>
        <end position="393"/>
    </location>
</feature>
<evidence type="ECO:0000259" key="4">
    <source>
        <dbReference type="Pfam" id="PF01408"/>
    </source>
</evidence>
<comment type="caution">
    <text evidence="6">The sequence shown here is derived from an EMBL/GenBank/DDBJ whole genome shotgun (WGS) entry which is preliminary data.</text>
</comment>
<dbReference type="InterPro" id="IPR055170">
    <property type="entry name" value="GFO_IDH_MocA-like_dom"/>
</dbReference>
<evidence type="ECO:0000313" key="6">
    <source>
        <dbReference type="EMBL" id="GAA2130686.1"/>
    </source>
</evidence>
<dbReference type="PANTHER" id="PTHR43818:SF11">
    <property type="entry name" value="BCDNA.GH03377"/>
    <property type="match status" value="1"/>
</dbReference>
<accession>A0ABN2YPW9</accession>
<dbReference type="Pfam" id="PF01408">
    <property type="entry name" value="GFO_IDH_MocA"/>
    <property type="match status" value="1"/>
</dbReference>
<dbReference type="PANTHER" id="PTHR43818">
    <property type="entry name" value="BCDNA.GH03377"/>
    <property type="match status" value="1"/>
</dbReference>
<evidence type="ECO:0000256" key="1">
    <source>
        <dbReference type="ARBA" id="ARBA00023002"/>
    </source>
</evidence>
<name>A0ABN2YPW9_9MICC</name>
<keyword evidence="1" id="KW-0560">Oxidoreductase</keyword>